<keyword evidence="8" id="KW-0460">Magnesium</keyword>
<dbReference type="AlphaFoldDB" id="A0A7H2BE21"/>
<protein>
    <recommendedName>
        <fullName evidence="3">FAD:protein FMN transferase</fullName>
        <ecNumber evidence="2">2.7.1.180</ecNumber>
    </recommendedName>
    <alternativeName>
        <fullName evidence="9">Flavin transferase</fullName>
    </alternativeName>
</protein>
<evidence type="ECO:0000256" key="6">
    <source>
        <dbReference type="ARBA" id="ARBA00022723"/>
    </source>
</evidence>
<evidence type="ECO:0000256" key="9">
    <source>
        <dbReference type="ARBA" id="ARBA00031306"/>
    </source>
</evidence>
<dbReference type="GO" id="GO:0046872">
    <property type="term" value="F:metal ion binding"/>
    <property type="evidence" value="ECO:0007669"/>
    <property type="project" value="UniProtKB-KW"/>
</dbReference>
<organism evidence="11 12">
    <name type="scientific">Rothia terrae</name>
    <dbReference type="NCBI Taxonomy" id="396015"/>
    <lineage>
        <taxon>Bacteria</taxon>
        <taxon>Bacillati</taxon>
        <taxon>Actinomycetota</taxon>
        <taxon>Actinomycetes</taxon>
        <taxon>Micrococcales</taxon>
        <taxon>Micrococcaceae</taxon>
        <taxon>Rothia</taxon>
    </lineage>
</organism>
<evidence type="ECO:0000256" key="7">
    <source>
        <dbReference type="ARBA" id="ARBA00022827"/>
    </source>
</evidence>
<accession>A0A7H2BE21</accession>
<dbReference type="PANTHER" id="PTHR30040:SF2">
    <property type="entry name" value="FAD:PROTEIN FMN TRANSFERASE"/>
    <property type="match status" value="1"/>
</dbReference>
<evidence type="ECO:0000313" key="11">
    <source>
        <dbReference type="EMBL" id="QNV37917.1"/>
    </source>
</evidence>
<keyword evidence="5 11" id="KW-0808">Transferase</keyword>
<dbReference type="EC" id="2.7.1.180" evidence="2"/>
<keyword evidence="6" id="KW-0479">Metal-binding</keyword>
<evidence type="ECO:0000256" key="8">
    <source>
        <dbReference type="ARBA" id="ARBA00022842"/>
    </source>
</evidence>
<dbReference type="Proteomes" id="UP000516404">
    <property type="component" value="Chromosome"/>
</dbReference>
<comment type="catalytic activity">
    <reaction evidence="10">
        <text>L-threonyl-[protein] + FAD = FMN-L-threonyl-[protein] + AMP + H(+)</text>
        <dbReference type="Rhea" id="RHEA:36847"/>
        <dbReference type="Rhea" id="RHEA-COMP:11060"/>
        <dbReference type="Rhea" id="RHEA-COMP:11061"/>
        <dbReference type="ChEBI" id="CHEBI:15378"/>
        <dbReference type="ChEBI" id="CHEBI:30013"/>
        <dbReference type="ChEBI" id="CHEBI:57692"/>
        <dbReference type="ChEBI" id="CHEBI:74257"/>
        <dbReference type="ChEBI" id="CHEBI:456215"/>
        <dbReference type="EC" id="2.7.1.180"/>
    </reaction>
</comment>
<gene>
    <name evidence="11" type="ORF">IDM49_01030</name>
</gene>
<evidence type="ECO:0000313" key="12">
    <source>
        <dbReference type="Proteomes" id="UP000516404"/>
    </source>
</evidence>
<keyword evidence="12" id="KW-1185">Reference proteome</keyword>
<proteinExistence type="predicted"/>
<dbReference type="GeneID" id="96622803"/>
<dbReference type="EMBL" id="CP061539">
    <property type="protein sequence ID" value="QNV37917.1"/>
    <property type="molecule type" value="Genomic_DNA"/>
</dbReference>
<dbReference type="InterPro" id="IPR024932">
    <property type="entry name" value="ApbE"/>
</dbReference>
<keyword evidence="7" id="KW-0274">FAD</keyword>
<dbReference type="SUPFAM" id="SSF143631">
    <property type="entry name" value="ApbE-like"/>
    <property type="match status" value="1"/>
</dbReference>
<evidence type="ECO:0000256" key="5">
    <source>
        <dbReference type="ARBA" id="ARBA00022679"/>
    </source>
</evidence>
<dbReference type="PANTHER" id="PTHR30040">
    <property type="entry name" value="THIAMINE BIOSYNTHESIS LIPOPROTEIN APBE"/>
    <property type="match status" value="1"/>
</dbReference>
<evidence type="ECO:0000256" key="10">
    <source>
        <dbReference type="ARBA" id="ARBA00048540"/>
    </source>
</evidence>
<dbReference type="Pfam" id="PF02424">
    <property type="entry name" value="ApbE"/>
    <property type="match status" value="1"/>
</dbReference>
<dbReference type="GO" id="GO:0016740">
    <property type="term" value="F:transferase activity"/>
    <property type="evidence" value="ECO:0007669"/>
    <property type="project" value="UniProtKB-KW"/>
</dbReference>
<name>A0A7H2BE21_9MICC</name>
<sequence length="306" mass="33096">MLTRNWMQWTSECSFALAVDRNNESLADSAQEIISRISQQVEMTCNRFDASSEMSRINAAGTGSYVLSSVLADVIRESLAASHLTEGAFDPRVQPALEELGYTSHGLLVKATHQGWKATAISEKTLDESVQLTGNRLTLAEGTALDLTAMAKAYTADRCAREIAQQLGVPVFINLGGDIATAGSSNYPWLIKIQDLDTDPCEYVELINNAAIATSSTQKRRWVADGHAWHHIIDPRTGLSAHPYLRTASVIAGSATVANALSTAAVVWGEDAAENLERGGYSARLMASSHAITRTHWHQPVTDLVS</sequence>
<keyword evidence="4" id="KW-0285">Flavoprotein</keyword>
<evidence type="ECO:0000256" key="3">
    <source>
        <dbReference type="ARBA" id="ARBA00016337"/>
    </source>
</evidence>
<evidence type="ECO:0000256" key="4">
    <source>
        <dbReference type="ARBA" id="ARBA00022630"/>
    </source>
</evidence>
<dbReference type="RefSeq" id="WP_190724712.1">
    <property type="nucleotide sequence ID" value="NZ_CP061539.1"/>
</dbReference>
<evidence type="ECO:0000256" key="2">
    <source>
        <dbReference type="ARBA" id="ARBA00011955"/>
    </source>
</evidence>
<dbReference type="KEGG" id="rter:IDM49_01030"/>
<reference evidence="11 12" key="1">
    <citation type="submission" date="2020-09" db="EMBL/GenBank/DDBJ databases">
        <title>Investigation of environmental microbes.</title>
        <authorList>
            <person name="Ou Y."/>
            <person name="Kang Q."/>
        </authorList>
    </citation>
    <scope>NUCLEOTIDE SEQUENCE [LARGE SCALE GENOMIC DNA]</scope>
    <source>
        <strain evidence="11 12">KJZ-14</strain>
    </source>
</reference>
<dbReference type="InterPro" id="IPR003374">
    <property type="entry name" value="ApbE-like_sf"/>
</dbReference>
<dbReference type="Gene3D" id="3.10.520.10">
    <property type="entry name" value="ApbE-like domains"/>
    <property type="match status" value="1"/>
</dbReference>
<evidence type="ECO:0000256" key="1">
    <source>
        <dbReference type="ARBA" id="ARBA00001946"/>
    </source>
</evidence>
<comment type="cofactor">
    <cofactor evidence="1">
        <name>Mg(2+)</name>
        <dbReference type="ChEBI" id="CHEBI:18420"/>
    </cofactor>
</comment>